<dbReference type="EMBL" id="VOLR01000059">
    <property type="protein sequence ID" value="TWX53443.1"/>
    <property type="molecule type" value="Genomic_DNA"/>
</dbReference>
<comment type="similarity">
    <text evidence="1">Belongs to the RelE toxin family.</text>
</comment>
<evidence type="ECO:0000256" key="1">
    <source>
        <dbReference type="ARBA" id="ARBA00006226"/>
    </source>
</evidence>
<accession>A0ABY3H753</accession>
<comment type="caution">
    <text evidence="3">The sequence shown here is derived from an EMBL/GenBank/DDBJ whole genome shotgun (WGS) entry which is preliminary data.</text>
</comment>
<evidence type="ECO:0000256" key="2">
    <source>
        <dbReference type="ARBA" id="ARBA00022649"/>
    </source>
</evidence>
<dbReference type="Pfam" id="PF05016">
    <property type="entry name" value="ParE_toxin"/>
    <property type="match status" value="1"/>
</dbReference>
<dbReference type="PANTHER" id="PTHR33755:SF5">
    <property type="entry name" value="TYPE II TOXIN-ANTITOXIN SYSTEM RELE_PARE FAMILY TOXIN"/>
    <property type="match status" value="1"/>
</dbReference>
<dbReference type="Gene3D" id="3.30.2310.20">
    <property type="entry name" value="RelE-like"/>
    <property type="match status" value="1"/>
</dbReference>
<keyword evidence="4" id="KW-1185">Reference proteome</keyword>
<dbReference type="InterPro" id="IPR051803">
    <property type="entry name" value="TA_system_RelE-like_toxin"/>
</dbReference>
<proteinExistence type="inferred from homology"/>
<reference evidence="3 4" key="1">
    <citation type="submission" date="2019-08" db="EMBL/GenBank/DDBJ databases">
        <title>Genomes of sea-ice associated Colwellia species.</title>
        <authorList>
            <person name="Bowman J.P."/>
        </authorList>
    </citation>
    <scope>NUCLEOTIDE SEQUENCE [LARGE SCALE GENOMIC DNA]</scope>
    <source>
        <strain evidence="3 4">ACAM 607</strain>
    </source>
</reference>
<sequence length="97" mass="10975">MKVVWSPLALDKLEATAKFITLDKPSAADKWVNDVFDHADLLGAQPEMGRPVPELIGSSYREIIFGSYRIIYKIENEIRILTLRNSRQLLSSGDVEL</sequence>
<keyword evidence="2" id="KW-1277">Toxin-antitoxin system</keyword>
<dbReference type="PANTHER" id="PTHR33755">
    <property type="entry name" value="TOXIN PARE1-RELATED"/>
    <property type="match status" value="1"/>
</dbReference>
<dbReference type="RefSeq" id="WP_146910732.1">
    <property type="nucleotide sequence ID" value="NZ_VOLR01000059.1"/>
</dbReference>
<organism evidence="3 4">
    <name type="scientific">Colwellia hornerae</name>
    <dbReference type="NCBI Taxonomy" id="89402"/>
    <lineage>
        <taxon>Bacteria</taxon>
        <taxon>Pseudomonadati</taxon>
        <taxon>Pseudomonadota</taxon>
        <taxon>Gammaproteobacteria</taxon>
        <taxon>Alteromonadales</taxon>
        <taxon>Colwelliaceae</taxon>
        <taxon>Colwellia</taxon>
    </lineage>
</organism>
<protein>
    <submittedName>
        <fullName evidence="3">Type II toxin-antitoxin system RelE/ParE family toxin</fullName>
    </submittedName>
</protein>
<gene>
    <name evidence="3" type="ORF">ESZ26_18810</name>
</gene>
<evidence type="ECO:0000313" key="3">
    <source>
        <dbReference type="EMBL" id="TWX53443.1"/>
    </source>
</evidence>
<evidence type="ECO:0000313" key="4">
    <source>
        <dbReference type="Proteomes" id="UP000321525"/>
    </source>
</evidence>
<dbReference type="Proteomes" id="UP000321525">
    <property type="component" value="Unassembled WGS sequence"/>
</dbReference>
<dbReference type="InterPro" id="IPR035093">
    <property type="entry name" value="RelE/ParE_toxin_dom_sf"/>
</dbReference>
<name>A0ABY3H753_9GAMM</name>
<dbReference type="SUPFAM" id="SSF143011">
    <property type="entry name" value="RelE-like"/>
    <property type="match status" value="1"/>
</dbReference>
<dbReference type="InterPro" id="IPR007712">
    <property type="entry name" value="RelE/ParE_toxin"/>
</dbReference>